<evidence type="ECO:0000259" key="3">
    <source>
        <dbReference type="Pfam" id="PF02826"/>
    </source>
</evidence>
<dbReference type="Gene3D" id="3.40.50.720">
    <property type="entry name" value="NAD(P)-binding Rossmann-like Domain"/>
    <property type="match status" value="2"/>
</dbReference>
<feature type="domain" description="D-isomer specific 2-hydroxyacid dehydrogenase NAD-binding" evidence="3">
    <location>
        <begin position="102"/>
        <end position="270"/>
    </location>
</feature>
<dbReference type="PANTHER" id="PTHR43333">
    <property type="entry name" value="2-HACID_DH_C DOMAIN-CONTAINING PROTEIN"/>
    <property type="match status" value="1"/>
</dbReference>
<dbReference type="OrthoDB" id="9805416at2"/>
<dbReference type="GO" id="GO:0051287">
    <property type="term" value="F:NAD binding"/>
    <property type="evidence" value="ECO:0007669"/>
    <property type="project" value="InterPro"/>
</dbReference>
<organism evidence="4 5">
    <name type="scientific">Bordetella genomosp. 12</name>
    <dbReference type="NCBI Taxonomy" id="463035"/>
    <lineage>
        <taxon>Bacteria</taxon>
        <taxon>Pseudomonadati</taxon>
        <taxon>Pseudomonadota</taxon>
        <taxon>Betaproteobacteria</taxon>
        <taxon>Burkholderiales</taxon>
        <taxon>Alcaligenaceae</taxon>
        <taxon>Bordetella</taxon>
    </lineage>
</organism>
<sequence length="310" mass="32542">MQIASQLEPDFNAALAQALGLPVLAVPRGVPQHLPATVALLVAAPMDADQPPPAGWPFGLEWVQLVTSGTDKHPRWLSQSLPTATARGVAANQIAEYALAAMLYQAKSLADLWVQSPADWQARALGSLAGSTVGVVGLGAIGSALARRLLALDVRVIALRARPLPSPVPGVDIQTDLGALLAACDHVVLAAPATAATRHLLNRDTLARAKPGLHIVNVARGELIDDQALLWALEQGLVAAATLDATDPEPLPPGHPYYTHPRVRLSPHTAAIGRISRLALAHKTAQNHRRWLAGQGLLDRVGAHPDTPAS</sequence>
<reference evidence="5" key="1">
    <citation type="submission" date="2017-05" db="EMBL/GenBank/DDBJ databases">
        <title>Complete and WGS of Bordetella genogroups.</title>
        <authorList>
            <person name="Spilker T."/>
            <person name="Lipuma J."/>
        </authorList>
    </citation>
    <scope>NUCLEOTIDE SEQUENCE [LARGE SCALE GENOMIC DNA]</scope>
    <source>
        <strain evidence="5">AU6712</strain>
    </source>
</reference>
<dbReference type="EMBL" id="NEVU01000003">
    <property type="protein sequence ID" value="OZI71779.1"/>
    <property type="molecule type" value="Genomic_DNA"/>
</dbReference>
<evidence type="ECO:0000313" key="5">
    <source>
        <dbReference type="Proteomes" id="UP000216429"/>
    </source>
</evidence>
<name>A0A261VCE7_9BORD</name>
<dbReference type="AlphaFoldDB" id="A0A261VCE7"/>
<accession>A0A261VCE7</accession>
<dbReference type="PANTHER" id="PTHR43333:SF1">
    <property type="entry name" value="D-ISOMER SPECIFIC 2-HYDROXYACID DEHYDROGENASE NAD-BINDING DOMAIN-CONTAINING PROTEIN"/>
    <property type="match status" value="1"/>
</dbReference>
<evidence type="ECO:0000256" key="1">
    <source>
        <dbReference type="ARBA" id="ARBA00023002"/>
    </source>
</evidence>
<dbReference type="Proteomes" id="UP000216429">
    <property type="component" value="Unassembled WGS sequence"/>
</dbReference>
<dbReference type="Pfam" id="PF02826">
    <property type="entry name" value="2-Hacid_dh_C"/>
    <property type="match status" value="1"/>
</dbReference>
<comment type="caution">
    <text evidence="4">The sequence shown here is derived from an EMBL/GenBank/DDBJ whole genome shotgun (WGS) entry which is preliminary data.</text>
</comment>
<dbReference type="GO" id="GO:0016491">
    <property type="term" value="F:oxidoreductase activity"/>
    <property type="evidence" value="ECO:0007669"/>
    <property type="project" value="UniProtKB-KW"/>
</dbReference>
<dbReference type="RefSeq" id="WP_094815686.1">
    <property type="nucleotide sequence ID" value="NZ_NEVU01000003.1"/>
</dbReference>
<evidence type="ECO:0000313" key="4">
    <source>
        <dbReference type="EMBL" id="OZI71779.1"/>
    </source>
</evidence>
<evidence type="ECO:0000256" key="2">
    <source>
        <dbReference type="ARBA" id="ARBA00023027"/>
    </source>
</evidence>
<proteinExistence type="predicted"/>
<keyword evidence="2" id="KW-0520">NAD</keyword>
<dbReference type="InterPro" id="IPR036291">
    <property type="entry name" value="NAD(P)-bd_dom_sf"/>
</dbReference>
<dbReference type="InterPro" id="IPR006140">
    <property type="entry name" value="D-isomer_DH_NAD-bd"/>
</dbReference>
<dbReference type="SUPFAM" id="SSF51735">
    <property type="entry name" value="NAD(P)-binding Rossmann-fold domains"/>
    <property type="match status" value="1"/>
</dbReference>
<keyword evidence="1" id="KW-0560">Oxidoreductase</keyword>
<keyword evidence="5" id="KW-1185">Reference proteome</keyword>
<protein>
    <recommendedName>
        <fullName evidence="3">D-isomer specific 2-hydroxyacid dehydrogenase NAD-binding domain-containing protein</fullName>
    </recommendedName>
</protein>
<gene>
    <name evidence="4" type="ORF">CAL22_18465</name>
</gene>